<sequence>MTHDEFALAWVAFAARWDAARSESAEAAQALLDEVLSSGLSPAPDTAAPASEPVVLACEIALVKRAKALDVKAYRRSQSVVRAAQTGPYKHYCGTGWKQLVNPRIDFDLWWYWNEHLDPTREDVNPLVHHLVSGRHQGLPTLPPAHDVRPPTTFEPGQAVRRVCLFVGYDPDGIVDDHVVAYVTELSRHADVYYLADSTMAPGELEKLADVTRGAWAIRHGRYDFGSWSMLAQDLVGWDVLETYDEVVFANDSAYLVRPLDEVFARMDATPGDWWGLHATKRPYSRDHGDDTPLPLAEAKERWRVANEIDPLDHLHLSSYFLVFRRPVVADPGFRARIDSVRRQAKKPLVILKYEIGLSRYLLTHGFDFATIVDGLYPYLPAYTADYWDVVAQGFPLLKRNLISENPRRTPDLAGWKERILDLVPGADVESFERNLLRVSADDQLRHSLSITTRPDGTVDYHEPWAWARFRTEDRWAPKFDHWWAFPVCAYSHTLSGNERALFDEVAHDPSIKKIILTRSRRIDLPGQNVVTVPLMSREGQHHLVRSRQIFVKHGPRINGHWPVSPITHNFVNLWHGIPLKRFGSAMIDPPPELERAEGREHAATRAVVTSSRLDSLTMRSAFWPLAHADMWPTGLPRNDYIRCEPERLPADLAESVRRLEEDTQGRRLVLFLPTFKDAQDEAYYRFSPEELAWLQDWMYRHDAVLGVREHMADSAKTYWHQLAPLGAIDVSSRRYPDLEVLYRSADGLVSDYSSCLVDFMLTGRPMASFAYDLDRYAQQERGLFYDLSQVLPGPVCETFDDLAAALDGFFDPLTPDQEEDYAWRRRLFFDHVDDRASARVVARVKSLYGS</sequence>
<proteinExistence type="inferred from homology"/>
<dbReference type="GO" id="GO:0019350">
    <property type="term" value="P:teichoic acid biosynthetic process"/>
    <property type="evidence" value="ECO:0007669"/>
    <property type="project" value="UniProtKB-KW"/>
</dbReference>
<dbReference type="Gene3D" id="3.40.50.12580">
    <property type="match status" value="1"/>
</dbReference>
<gene>
    <name evidence="7" type="ORF">H1W00_02050</name>
</gene>
<dbReference type="GO" id="GO:0005886">
    <property type="term" value="C:plasma membrane"/>
    <property type="evidence" value="ECO:0007669"/>
    <property type="project" value="UniProtKB-SubCell"/>
</dbReference>
<comment type="similarity">
    <text evidence="2">Belongs to the CDP-glycerol glycerophosphotransferase family.</text>
</comment>
<dbReference type="RefSeq" id="WP_181753191.1">
    <property type="nucleotide sequence ID" value="NZ_JACEOG010000001.1"/>
</dbReference>
<reference evidence="7 8" key="1">
    <citation type="submission" date="2020-07" db="EMBL/GenBank/DDBJ databases">
        <title>Draft genome and description of Aeromicrobium phoceense strain Marseille-Q0843 isolated from healthy skin swab.</title>
        <authorList>
            <person name="Boxberger M."/>
            <person name="La Scola B."/>
        </authorList>
    </citation>
    <scope>NUCLEOTIDE SEQUENCE [LARGE SCALE GENOMIC DNA]</scope>
    <source>
        <strain evidence="7 8">Marseille-Q0843</strain>
    </source>
</reference>
<evidence type="ECO:0000256" key="4">
    <source>
        <dbReference type="ARBA" id="ARBA00022679"/>
    </source>
</evidence>
<keyword evidence="6" id="KW-0472">Membrane</keyword>
<evidence type="ECO:0000313" key="7">
    <source>
        <dbReference type="EMBL" id="MBA4607255.1"/>
    </source>
</evidence>
<dbReference type="AlphaFoldDB" id="A0A838X9K8"/>
<organism evidence="7 8">
    <name type="scientific">Aeromicrobium phoceense</name>
    <dbReference type="NCBI Taxonomy" id="2754045"/>
    <lineage>
        <taxon>Bacteria</taxon>
        <taxon>Bacillati</taxon>
        <taxon>Actinomycetota</taxon>
        <taxon>Actinomycetes</taxon>
        <taxon>Propionibacteriales</taxon>
        <taxon>Nocardioidaceae</taxon>
        <taxon>Aeromicrobium</taxon>
    </lineage>
</organism>
<keyword evidence="3" id="KW-1003">Cell membrane</keyword>
<keyword evidence="8" id="KW-1185">Reference proteome</keyword>
<dbReference type="PANTHER" id="PTHR37316">
    <property type="entry name" value="TEICHOIC ACID GLYCEROL-PHOSPHATE PRIMASE"/>
    <property type="match status" value="1"/>
</dbReference>
<evidence type="ECO:0000313" key="8">
    <source>
        <dbReference type="Proteomes" id="UP000550354"/>
    </source>
</evidence>
<dbReference type="Gene3D" id="3.40.50.11820">
    <property type="match status" value="1"/>
</dbReference>
<dbReference type="Pfam" id="PF05045">
    <property type="entry name" value="RgpF"/>
    <property type="match status" value="1"/>
</dbReference>
<dbReference type="Proteomes" id="UP000550354">
    <property type="component" value="Unassembled WGS sequence"/>
</dbReference>
<keyword evidence="4 7" id="KW-0808">Transferase</keyword>
<dbReference type="GO" id="GO:0047355">
    <property type="term" value="F:CDP-glycerol glycerophosphotransferase activity"/>
    <property type="evidence" value="ECO:0007669"/>
    <property type="project" value="InterPro"/>
</dbReference>
<dbReference type="InterPro" id="IPR051612">
    <property type="entry name" value="Teichoic_Acid_Biosynth"/>
</dbReference>
<name>A0A838X9K8_9ACTN</name>
<dbReference type="InterPro" id="IPR007739">
    <property type="entry name" value="RgpF"/>
</dbReference>
<accession>A0A838X9K8</accession>
<protein>
    <submittedName>
        <fullName evidence="7">CDP-glycerol glycerophosphotransferase family protein</fullName>
    </submittedName>
</protein>
<dbReference type="InterPro" id="IPR043149">
    <property type="entry name" value="TagF_N"/>
</dbReference>
<evidence type="ECO:0000256" key="6">
    <source>
        <dbReference type="ARBA" id="ARBA00023136"/>
    </source>
</evidence>
<evidence type="ECO:0000256" key="1">
    <source>
        <dbReference type="ARBA" id="ARBA00004202"/>
    </source>
</evidence>
<evidence type="ECO:0000256" key="2">
    <source>
        <dbReference type="ARBA" id="ARBA00010488"/>
    </source>
</evidence>
<dbReference type="InterPro" id="IPR007554">
    <property type="entry name" value="Glycerophosphate_synth"/>
</dbReference>
<dbReference type="PANTHER" id="PTHR37316:SF3">
    <property type="entry name" value="TEICHOIC ACID GLYCEROL-PHOSPHATE TRANSFERASE"/>
    <property type="match status" value="1"/>
</dbReference>
<evidence type="ECO:0000256" key="5">
    <source>
        <dbReference type="ARBA" id="ARBA00022944"/>
    </source>
</evidence>
<dbReference type="Pfam" id="PF04464">
    <property type="entry name" value="Glyphos_transf"/>
    <property type="match status" value="1"/>
</dbReference>
<comment type="caution">
    <text evidence="7">The sequence shown here is derived from an EMBL/GenBank/DDBJ whole genome shotgun (WGS) entry which is preliminary data.</text>
</comment>
<keyword evidence="5" id="KW-0777">Teichoic acid biosynthesis</keyword>
<dbReference type="EMBL" id="JACEOG010000001">
    <property type="protein sequence ID" value="MBA4607255.1"/>
    <property type="molecule type" value="Genomic_DNA"/>
</dbReference>
<evidence type="ECO:0000256" key="3">
    <source>
        <dbReference type="ARBA" id="ARBA00022475"/>
    </source>
</evidence>
<dbReference type="InterPro" id="IPR043148">
    <property type="entry name" value="TagF_C"/>
</dbReference>
<comment type="subcellular location">
    <subcellularLocation>
        <location evidence="1">Cell membrane</location>
        <topology evidence="1">Peripheral membrane protein</topology>
    </subcellularLocation>
</comment>